<proteinExistence type="predicted"/>
<accession>A0A7J8TKG0</accession>
<gene>
    <name evidence="1" type="ORF">Godav_029145</name>
</gene>
<dbReference type="EMBL" id="JABFAC010250887">
    <property type="protein sequence ID" value="MBA0638601.1"/>
    <property type="molecule type" value="Genomic_DNA"/>
</dbReference>
<reference evidence="1 2" key="1">
    <citation type="journal article" date="2019" name="Genome Biol. Evol.">
        <title>Insights into the evolution of the New World diploid cottons (Gossypium, subgenus Houzingenia) based on genome sequencing.</title>
        <authorList>
            <person name="Grover C.E."/>
            <person name="Arick M.A. 2nd"/>
            <person name="Thrash A."/>
            <person name="Conover J.L."/>
            <person name="Sanders W.S."/>
            <person name="Peterson D.G."/>
            <person name="Frelichowski J.E."/>
            <person name="Scheffler J.A."/>
            <person name="Scheffler B.E."/>
            <person name="Wendel J.F."/>
        </authorList>
    </citation>
    <scope>NUCLEOTIDE SEQUENCE [LARGE SCALE GENOMIC DNA]</scope>
    <source>
        <strain evidence="1">27</strain>
        <tissue evidence="1">Leaf</tissue>
    </source>
</reference>
<protein>
    <submittedName>
        <fullName evidence="1">Uncharacterized protein</fullName>
    </submittedName>
</protein>
<comment type="caution">
    <text evidence="1">The sequence shown here is derived from an EMBL/GenBank/DDBJ whole genome shotgun (WGS) entry which is preliminary data.</text>
</comment>
<organism evidence="1 2">
    <name type="scientific">Gossypium davidsonii</name>
    <name type="common">Davidson's cotton</name>
    <name type="synonym">Gossypium klotzschianum subsp. davidsonii</name>
    <dbReference type="NCBI Taxonomy" id="34287"/>
    <lineage>
        <taxon>Eukaryota</taxon>
        <taxon>Viridiplantae</taxon>
        <taxon>Streptophyta</taxon>
        <taxon>Embryophyta</taxon>
        <taxon>Tracheophyta</taxon>
        <taxon>Spermatophyta</taxon>
        <taxon>Magnoliopsida</taxon>
        <taxon>eudicotyledons</taxon>
        <taxon>Gunneridae</taxon>
        <taxon>Pentapetalae</taxon>
        <taxon>rosids</taxon>
        <taxon>malvids</taxon>
        <taxon>Malvales</taxon>
        <taxon>Malvaceae</taxon>
        <taxon>Malvoideae</taxon>
        <taxon>Gossypium</taxon>
    </lineage>
</organism>
<evidence type="ECO:0000313" key="1">
    <source>
        <dbReference type="EMBL" id="MBA0638601.1"/>
    </source>
</evidence>
<dbReference type="AlphaFoldDB" id="A0A7J8TKG0"/>
<evidence type="ECO:0000313" key="2">
    <source>
        <dbReference type="Proteomes" id="UP000593561"/>
    </source>
</evidence>
<keyword evidence="2" id="KW-1185">Reference proteome</keyword>
<dbReference type="Proteomes" id="UP000593561">
    <property type="component" value="Unassembled WGS sequence"/>
</dbReference>
<name>A0A7J8TKG0_GOSDV</name>
<sequence>MRLGLSCVVSRTRQSVGKA</sequence>